<comment type="similarity">
    <text evidence="2">Belongs to the DUF177 domain family.</text>
</comment>
<evidence type="ECO:0000256" key="1">
    <source>
        <dbReference type="ARBA" id="ARBA00002868"/>
    </source>
</evidence>
<evidence type="ECO:0000313" key="7">
    <source>
        <dbReference type="Proteomes" id="UP001212602"/>
    </source>
</evidence>
<comment type="function">
    <text evidence="1">Plays a role in synthesis, processing and/or stability of 23S rRNA.</text>
</comment>
<proteinExistence type="inferred from homology"/>
<dbReference type="PANTHER" id="PTHR38099:SF1">
    <property type="entry name" value="LARGE RIBOSOMAL RNA SUBUNIT ACCUMULATION PROTEIN YCED"/>
    <property type="match status" value="1"/>
</dbReference>
<organism evidence="6 7">
    <name type="scientific">Xenophilus arseniciresistens</name>
    <dbReference type="NCBI Taxonomy" id="1283306"/>
    <lineage>
        <taxon>Bacteria</taxon>
        <taxon>Pseudomonadati</taxon>
        <taxon>Pseudomonadota</taxon>
        <taxon>Betaproteobacteria</taxon>
        <taxon>Burkholderiales</taxon>
        <taxon>Comamonadaceae</taxon>
        <taxon>Xenophilus</taxon>
    </lineage>
</organism>
<dbReference type="Pfam" id="PF02620">
    <property type="entry name" value="YceD"/>
    <property type="match status" value="1"/>
</dbReference>
<reference evidence="6" key="1">
    <citation type="submission" date="2023-01" db="EMBL/GenBank/DDBJ databases">
        <title>Xenophilus mangrovi sp. nov., isolated from soil of Mangrove nature reserve.</title>
        <authorList>
            <person name="Xu S."/>
            <person name="Liu Z."/>
            <person name="Xu Y."/>
        </authorList>
    </citation>
    <scope>NUCLEOTIDE SEQUENCE</scope>
    <source>
        <strain evidence="6">YW8</strain>
    </source>
</reference>
<dbReference type="RefSeq" id="WP_271427791.1">
    <property type="nucleotide sequence ID" value="NZ_JAQIPB010000003.1"/>
</dbReference>
<dbReference type="EMBL" id="JAQIPB010000003">
    <property type="protein sequence ID" value="MDA7416545.1"/>
    <property type="molecule type" value="Genomic_DNA"/>
</dbReference>
<accession>A0AAE3N6L9</accession>
<dbReference type="GO" id="GO:0042254">
    <property type="term" value="P:ribosome biogenesis"/>
    <property type="evidence" value="ECO:0007669"/>
    <property type="project" value="UniProtKB-KW"/>
</dbReference>
<comment type="caution">
    <text evidence="6">The sequence shown here is derived from an EMBL/GenBank/DDBJ whole genome shotgun (WGS) entry which is preliminary data.</text>
</comment>
<name>A0AAE3N6L9_9BURK</name>
<evidence type="ECO:0000313" key="6">
    <source>
        <dbReference type="EMBL" id="MDA7416545.1"/>
    </source>
</evidence>
<dbReference type="GO" id="GO:0005829">
    <property type="term" value="C:cytosol"/>
    <property type="evidence" value="ECO:0007669"/>
    <property type="project" value="TreeGrafter"/>
</dbReference>
<evidence type="ECO:0000256" key="4">
    <source>
        <dbReference type="ARBA" id="ARBA00022517"/>
    </source>
</evidence>
<dbReference type="Proteomes" id="UP001212602">
    <property type="component" value="Unassembled WGS sequence"/>
</dbReference>
<keyword evidence="7" id="KW-1185">Reference proteome</keyword>
<evidence type="ECO:0000256" key="2">
    <source>
        <dbReference type="ARBA" id="ARBA00010740"/>
    </source>
</evidence>
<evidence type="ECO:0000256" key="3">
    <source>
        <dbReference type="ARBA" id="ARBA00015716"/>
    </source>
</evidence>
<dbReference type="PANTHER" id="PTHR38099">
    <property type="entry name" value="LARGE RIBOSOMAL RNA SUBUNIT ACCUMULATION PROTEIN YCED"/>
    <property type="match status" value="1"/>
</dbReference>
<protein>
    <recommendedName>
        <fullName evidence="3">Large ribosomal RNA subunit accumulation protein YceD</fullName>
    </recommendedName>
    <alternativeName>
        <fullName evidence="5">23S rRNA accumulation protein YceD</fullName>
    </alternativeName>
</protein>
<dbReference type="AlphaFoldDB" id="A0AAE3N6L9"/>
<sequence>MKKDFDASRLDVAAFAQAGALLEASEPLRAFERLQAEAASSDLPSGVQWRAQGEWRSDSGGAATPWLHVQAEATLPLTCQRCLQPLAAELQAQRWFRFVADEETAALEDEDAEEDVLVISKSFDLRELVEDELLMEMPVAPRHAHCPTEVPMSVQDEDFEAAQAERPNPFAALAQLKKKPGGPG</sequence>
<dbReference type="InterPro" id="IPR003772">
    <property type="entry name" value="YceD"/>
</dbReference>
<gene>
    <name evidence="6" type="ORF">PGB34_09205</name>
</gene>
<keyword evidence="4" id="KW-0690">Ribosome biogenesis</keyword>
<dbReference type="InterPro" id="IPR039255">
    <property type="entry name" value="YceD_bac"/>
</dbReference>
<evidence type="ECO:0000256" key="5">
    <source>
        <dbReference type="ARBA" id="ARBA00031841"/>
    </source>
</evidence>